<feature type="compositionally biased region" description="Basic and acidic residues" evidence="1">
    <location>
        <begin position="64"/>
        <end position="75"/>
    </location>
</feature>
<dbReference type="Proteomes" id="UP001472677">
    <property type="component" value="Unassembled WGS sequence"/>
</dbReference>
<keyword evidence="3" id="KW-1185">Reference proteome</keyword>
<gene>
    <name evidence="2" type="ORF">V6N12_068875</name>
</gene>
<evidence type="ECO:0000313" key="3">
    <source>
        <dbReference type="Proteomes" id="UP001472677"/>
    </source>
</evidence>
<comment type="caution">
    <text evidence="2">The sequence shown here is derived from an EMBL/GenBank/DDBJ whole genome shotgun (WGS) entry which is preliminary data.</text>
</comment>
<name>A0ABR2CA28_9ROSI</name>
<sequence>MAKRKKGMNGAESSESRLPPRGSGVNDNSMTMDKDNMINIQLDNGRHTTVTIVDEGQQQTKNKKVVEATEKGLRL</sequence>
<evidence type="ECO:0000313" key="2">
    <source>
        <dbReference type="EMBL" id="KAK8516265.1"/>
    </source>
</evidence>
<dbReference type="EMBL" id="JBBPBM010000059">
    <property type="protein sequence ID" value="KAK8516265.1"/>
    <property type="molecule type" value="Genomic_DNA"/>
</dbReference>
<feature type="region of interest" description="Disordered" evidence="1">
    <location>
        <begin position="55"/>
        <end position="75"/>
    </location>
</feature>
<accession>A0ABR2CA28</accession>
<proteinExistence type="predicted"/>
<evidence type="ECO:0000256" key="1">
    <source>
        <dbReference type="SAM" id="MobiDB-lite"/>
    </source>
</evidence>
<organism evidence="2 3">
    <name type="scientific">Hibiscus sabdariffa</name>
    <name type="common">roselle</name>
    <dbReference type="NCBI Taxonomy" id="183260"/>
    <lineage>
        <taxon>Eukaryota</taxon>
        <taxon>Viridiplantae</taxon>
        <taxon>Streptophyta</taxon>
        <taxon>Embryophyta</taxon>
        <taxon>Tracheophyta</taxon>
        <taxon>Spermatophyta</taxon>
        <taxon>Magnoliopsida</taxon>
        <taxon>eudicotyledons</taxon>
        <taxon>Gunneridae</taxon>
        <taxon>Pentapetalae</taxon>
        <taxon>rosids</taxon>
        <taxon>malvids</taxon>
        <taxon>Malvales</taxon>
        <taxon>Malvaceae</taxon>
        <taxon>Malvoideae</taxon>
        <taxon>Hibiscus</taxon>
    </lineage>
</organism>
<reference evidence="2 3" key="1">
    <citation type="journal article" date="2024" name="G3 (Bethesda)">
        <title>Genome assembly of Hibiscus sabdariffa L. provides insights into metabolisms of medicinal natural products.</title>
        <authorList>
            <person name="Kim T."/>
        </authorList>
    </citation>
    <scope>NUCLEOTIDE SEQUENCE [LARGE SCALE GENOMIC DNA]</scope>
    <source>
        <strain evidence="2">TK-2024</strain>
        <tissue evidence="2">Old leaves</tissue>
    </source>
</reference>
<feature type="region of interest" description="Disordered" evidence="1">
    <location>
        <begin position="1"/>
        <end position="32"/>
    </location>
</feature>
<protein>
    <submittedName>
        <fullName evidence="2">Uncharacterized protein</fullName>
    </submittedName>
</protein>